<dbReference type="AlphaFoldDB" id="A0AAN1VQ59"/>
<gene>
    <name evidence="2" type="ordered locus">TEH_03520</name>
</gene>
<feature type="transmembrane region" description="Helical" evidence="1">
    <location>
        <begin position="66"/>
        <end position="83"/>
    </location>
</feature>
<evidence type="ECO:0000313" key="3">
    <source>
        <dbReference type="Proteomes" id="UP000002663"/>
    </source>
</evidence>
<dbReference type="EMBL" id="AP012046">
    <property type="protein sequence ID" value="BAK93679.1"/>
    <property type="molecule type" value="Genomic_DNA"/>
</dbReference>
<organism evidence="2 3">
    <name type="scientific">Tetragenococcus halophilus (strain DSM 20338 / JCM 20259 / NCIMB 9735 / NBRC 12172)</name>
    <name type="common">Pediococcus halophilus</name>
    <dbReference type="NCBI Taxonomy" id="945021"/>
    <lineage>
        <taxon>Bacteria</taxon>
        <taxon>Bacillati</taxon>
        <taxon>Bacillota</taxon>
        <taxon>Bacilli</taxon>
        <taxon>Lactobacillales</taxon>
        <taxon>Enterococcaceae</taxon>
        <taxon>Tetragenococcus</taxon>
    </lineage>
</organism>
<dbReference type="RefSeq" id="WP_014123748.1">
    <property type="nucleotide sequence ID" value="NC_016052.1"/>
</dbReference>
<sequence length="116" mass="12122">MKTGKLVIGIFSIVLSVIIGFQSMIAGLGNTLSENGEAGGSGGFILGILMLVAGIVSIVQRSHRGNAPVIMFVIGGLLGLILAGSYSDLYIWSTVSLVFGAIILIFNIRNKKIAQQ</sequence>
<feature type="transmembrane region" description="Helical" evidence="1">
    <location>
        <begin position="40"/>
        <end position="59"/>
    </location>
</feature>
<keyword evidence="1" id="KW-0812">Transmembrane</keyword>
<evidence type="ECO:0000313" key="2">
    <source>
        <dbReference type="EMBL" id="BAK93679.1"/>
    </source>
</evidence>
<keyword evidence="1" id="KW-0472">Membrane</keyword>
<protein>
    <recommendedName>
        <fullName evidence="4">DUF4064 domain-containing protein</fullName>
    </recommendedName>
</protein>
<evidence type="ECO:0000256" key="1">
    <source>
        <dbReference type="SAM" id="Phobius"/>
    </source>
</evidence>
<keyword evidence="1" id="KW-1133">Transmembrane helix</keyword>
<dbReference type="KEGG" id="thl:TEH_03520"/>
<name>A0AAN1VQ59_TETHN</name>
<reference evidence="2 3" key="1">
    <citation type="submission" date="2011-01" db="EMBL/GenBank/DDBJ databases">
        <title>Whole genome sequence of Tetragenococcus halophilus NBRC 12172.</title>
        <authorList>
            <person name="Nakazawa H."/>
            <person name="Omata S."/>
            <person name="Koga C."/>
            <person name="Watanabe Y."/>
            <person name="Katano Y."/>
            <person name="Ito N."/>
            <person name="Tsukatani N."/>
            <person name="Ankai A."/>
            <person name="Oguchi A."/>
            <person name="Fukui S."/>
            <person name="Yashiro I."/>
            <person name="Kamata S."/>
            <person name="Hashimoto Y."/>
            <person name="Yamazaki J."/>
            <person name="Taguchi H."/>
            <person name="Tanaka A."/>
            <person name="Koyama T."/>
            <person name="Ichige A."/>
            <person name="Hanya Y."/>
            <person name="Tanikawa S."/>
            <person name="Yamazaki S."/>
            <person name="Fujita N."/>
        </authorList>
    </citation>
    <scope>NUCLEOTIDE SEQUENCE [LARGE SCALE GENOMIC DNA]</scope>
    <source>
        <strain evidence="3">DSM 20338 / JCM 20259 / NCIMB 9735 / NBRC 12172</strain>
    </source>
</reference>
<dbReference type="Proteomes" id="UP000002663">
    <property type="component" value="Chromosome"/>
</dbReference>
<feature type="transmembrane region" description="Helical" evidence="1">
    <location>
        <begin position="7"/>
        <end position="28"/>
    </location>
</feature>
<proteinExistence type="predicted"/>
<dbReference type="GeneID" id="64053307"/>
<evidence type="ECO:0008006" key="4">
    <source>
        <dbReference type="Google" id="ProtNLM"/>
    </source>
</evidence>
<accession>A0AAN1VQ59</accession>
<feature type="transmembrane region" description="Helical" evidence="1">
    <location>
        <begin position="89"/>
        <end position="108"/>
    </location>
</feature>